<dbReference type="Gene3D" id="1.10.630.10">
    <property type="entry name" value="Cytochrome P450"/>
    <property type="match status" value="1"/>
</dbReference>
<dbReference type="PRINTS" id="PR00359">
    <property type="entry name" value="BP450"/>
</dbReference>
<comment type="similarity">
    <text evidence="1">Belongs to the cytochrome P450 family.</text>
</comment>
<dbReference type="CDD" id="cd20623">
    <property type="entry name" value="CYP_unk"/>
    <property type="match status" value="1"/>
</dbReference>
<dbReference type="InterPro" id="IPR002397">
    <property type="entry name" value="Cyt_P450_B"/>
</dbReference>
<dbReference type="InterPro" id="IPR036396">
    <property type="entry name" value="Cyt_P450_sf"/>
</dbReference>
<organism evidence="3 4">
    <name type="scientific">Streptodolium elevatio</name>
    <dbReference type="NCBI Taxonomy" id="3157996"/>
    <lineage>
        <taxon>Bacteria</taxon>
        <taxon>Bacillati</taxon>
        <taxon>Actinomycetota</taxon>
        <taxon>Actinomycetes</taxon>
        <taxon>Kitasatosporales</taxon>
        <taxon>Streptomycetaceae</taxon>
        <taxon>Streptodolium</taxon>
    </lineage>
</organism>
<evidence type="ECO:0000256" key="2">
    <source>
        <dbReference type="SAM" id="MobiDB-lite"/>
    </source>
</evidence>
<reference evidence="3 4" key="1">
    <citation type="submission" date="2024-06" db="EMBL/GenBank/DDBJ databases">
        <title>The Natural Products Discovery Center: Release of the First 8490 Sequenced Strains for Exploring Actinobacteria Biosynthetic Diversity.</title>
        <authorList>
            <person name="Kalkreuter E."/>
            <person name="Kautsar S.A."/>
            <person name="Yang D."/>
            <person name="Bader C.D."/>
            <person name="Teijaro C.N."/>
            <person name="Fluegel L."/>
            <person name="Davis C.M."/>
            <person name="Simpson J.R."/>
            <person name="Lauterbach L."/>
            <person name="Steele A.D."/>
            <person name="Gui C."/>
            <person name="Meng S."/>
            <person name="Li G."/>
            <person name="Viehrig K."/>
            <person name="Ye F."/>
            <person name="Su P."/>
            <person name="Kiefer A.F."/>
            <person name="Nichols A."/>
            <person name="Cepeda A.J."/>
            <person name="Yan W."/>
            <person name="Fan B."/>
            <person name="Jiang Y."/>
            <person name="Adhikari A."/>
            <person name="Zheng C.-J."/>
            <person name="Schuster L."/>
            <person name="Cowan T.M."/>
            <person name="Smanski M.J."/>
            <person name="Chevrette M.G."/>
            <person name="De Carvalho L.P.S."/>
            <person name="Shen B."/>
        </authorList>
    </citation>
    <scope>NUCLEOTIDE SEQUENCE [LARGE SCALE GENOMIC DNA]</scope>
    <source>
        <strain evidence="3 4">NPDC048946</strain>
    </source>
</reference>
<keyword evidence="4" id="KW-1185">Reference proteome</keyword>
<sequence length="476" mass="51645">MGMYARLRAEYGSVAPVLMEGDLPAWLVLGYRENLDVVRTPNRFSRDSRNWGSFRRGDVAPDSPLLPLVGWQPLCAFLDGEEAERLRSAVTDSLGRLDRRGVRRHVTRFANQLIDGFAADGTADLVAQFAEQLPMLVMTQLFGMKDEYGPSLVEATLDLVRGSETAFRSNEYVVEVLEQYIPLKREQPGHDIGSWLMAHPAGLSDEEVLQHLRMILVAANENTTICIGNTLRMVLTDHRFRASLAGARMTLPDAVEQVLWDEPSTMVCPGRWAVGDTELGDRQIKAGDMILLGLAAGNADPEIRPDLTVPMHGNRSHLAFSGGPHECPGQDIGRAITETAVDVLLARLPDIHLAVEDKELVWVSSWMSRHLTALPVVFTARRPSPAGEVPAARGPGRPGETEAAWSAGQGVGAREAAVAGRAGPSGPSGQYAADGHPAPPPVPASAPTIGRPAGAPSRRAPRRSLWRRFTGWLSGR</sequence>
<protein>
    <submittedName>
        <fullName evidence="3">Cytochrome P450</fullName>
    </submittedName>
</protein>
<dbReference type="PROSITE" id="PS00086">
    <property type="entry name" value="CYTOCHROME_P450"/>
    <property type="match status" value="1"/>
</dbReference>
<dbReference type="PANTHER" id="PTHR46696:SF1">
    <property type="entry name" value="CYTOCHROME P450 YJIB-RELATED"/>
    <property type="match status" value="1"/>
</dbReference>
<evidence type="ECO:0000313" key="3">
    <source>
        <dbReference type="EMBL" id="MEU8139968.1"/>
    </source>
</evidence>
<dbReference type="EMBL" id="JBEZFP010000220">
    <property type="protein sequence ID" value="MEU8139968.1"/>
    <property type="molecule type" value="Genomic_DNA"/>
</dbReference>
<evidence type="ECO:0000313" key="4">
    <source>
        <dbReference type="Proteomes" id="UP001551482"/>
    </source>
</evidence>
<feature type="compositionally biased region" description="Low complexity" evidence="2">
    <location>
        <begin position="445"/>
        <end position="458"/>
    </location>
</feature>
<gene>
    <name evidence="3" type="ORF">AB0C36_41540</name>
</gene>
<feature type="compositionally biased region" description="Low complexity" evidence="2">
    <location>
        <begin position="412"/>
        <end position="422"/>
    </location>
</feature>
<accession>A0ABV3DW48</accession>
<dbReference type="PANTHER" id="PTHR46696">
    <property type="entry name" value="P450, PUTATIVE (EUROFUNG)-RELATED"/>
    <property type="match status" value="1"/>
</dbReference>
<dbReference type="Proteomes" id="UP001551482">
    <property type="component" value="Unassembled WGS sequence"/>
</dbReference>
<proteinExistence type="inferred from homology"/>
<feature type="region of interest" description="Disordered" evidence="2">
    <location>
        <begin position="383"/>
        <end position="476"/>
    </location>
</feature>
<comment type="caution">
    <text evidence="3">The sequence shown here is derived from an EMBL/GenBank/DDBJ whole genome shotgun (WGS) entry which is preliminary data.</text>
</comment>
<name>A0ABV3DW48_9ACTN</name>
<dbReference type="InterPro" id="IPR017972">
    <property type="entry name" value="Cyt_P450_CS"/>
</dbReference>
<evidence type="ECO:0000256" key="1">
    <source>
        <dbReference type="ARBA" id="ARBA00010617"/>
    </source>
</evidence>
<dbReference type="SUPFAM" id="SSF48264">
    <property type="entry name" value="Cytochrome P450"/>
    <property type="match status" value="1"/>
</dbReference>